<keyword evidence="4" id="KW-1185">Reference proteome</keyword>
<feature type="region of interest" description="Disordered" evidence="1">
    <location>
        <begin position="301"/>
        <end position="366"/>
    </location>
</feature>
<gene>
    <name evidence="3" type="ORF">FZO89_09005</name>
</gene>
<sequence length="366" mass="38696">MNIRLLASIVLLCGALPAIAAKPTLPATPIRTSQPAEIILVQQELAAEVPGTADAVGMQFGLIGALVGTAVSNAQVKNAEERVGELRNVLLDYPFNARMEETLQRKLAEHAILGDQGITVLHATWDGDSASMANPVEDALVLVPGYAILSSFEQLSVKVALSHVQRTARAGKKPKQKILFTRNYAFNFPLSTLAGDGADESAARWVAFGRQPLEALLDTGIDQVTDMLVYDLSTEGRDEAEQPIRGMSGTVGGQEFKGRVVREGDRWLWLRSGPGALRTLTGQHPVDETIVAAMPVAAAPASPAEVGSDTPAPARDPAPDDVAPPPAEQPRAGEDIGETVPVSAEEDATIDPVMDTPAETPDEPGQ</sequence>
<dbReference type="EMBL" id="VTFT01000001">
    <property type="protein sequence ID" value="TYT26385.1"/>
    <property type="molecule type" value="Genomic_DNA"/>
</dbReference>
<evidence type="ECO:0000256" key="1">
    <source>
        <dbReference type="SAM" id="MobiDB-lite"/>
    </source>
</evidence>
<accession>A0A5D4XR00</accession>
<dbReference type="AlphaFoldDB" id="A0A5D4XR00"/>
<dbReference type="OrthoDB" id="5983225at2"/>
<evidence type="ECO:0000256" key="2">
    <source>
        <dbReference type="SAM" id="SignalP"/>
    </source>
</evidence>
<feature type="chain" id="PRO_5022955903" evidence="2">
    <location>
        <begin position="21"/>
        <end position="366"/>
    </location>
</feature>
<proteinExistence type="predicted"/>
<feature type="compositionally biased region" description="Low complexity" evidence="1">
    <location>
        <begin position="301"/>
        <end position="315"/>
    </location>
</feature>
<dbReference type="RefSeq" id="WP_149102936.1">
    <property type="nucleotide sequence ID" value="NZ_VTFT01000001.1"/>
</dbReference>
<reference evidence="3 4" key="1">
    <citation type="submission" date="2019-08" db="EMBL/GenBank/DDBJ databases">
        <title>Luteimonas viscosus sp. nov., isolated from soil of a sunflower field.</title>
        <authorList>
            <person name="Jianli Z."/>
            <person name="Ying Z."/>
        </authorList>
    </citation>
    <scope>NUCLEOTIDE SEQUENCE [LARGE SCALE GENOMIC DNA]</scope>
    <source>
        <strain evidence="3 4">XBU10</strain>
    </source>
</reference>
<organism evidence="3 4">
    <name type="scientific">Luteimonas viscosa</name>
    <dbReference type="NCBI Taxonomy" id="1132694"/>
    <lineage>
        <taxon>Bacteria</taxon>
        <taxon>Pseudomonadati</taxon>
        <taxon>Pseudomonadota</taxon>
        <taxon>Gammaproteobacteria</taxon>
        <taxon>Lysobacterales</taxon>
        <taxon>Lysobacteraceae</taxon>
        <taxon>Luteimonas</taxon>
    </lineage>
</organism>
<evidence type="ECO:0000313" key="4">
    <source>
        <dbReference type="Proteomes" id="UP000324973"/>
    </source>
</evidence>
<keyword evidence="2" id="KW-0732">Signal</keyword>
<protein>
    <submittedName>
        <fullName evidence="3">Uncharacterized protein</fullName>
    </submittedName>
</protein>
<feature type="signal peptide" evidence="2">
    <location>
        <begin position="1"/>
        <end position="20"/>
    </location>
</feature>
<dbReference type="Proteomes" id="UP000324973">
    <property type="component" value="Unassembled WGS sequence"/>
</dbReference>
<name>A0A5D4XR00_9GAMM</name>
<evidence type="ECO:0000313" key="3">
    <source>
        <dbReference type="EMBL" id="TYT26385.1"/>
    </source>
</evidence>
<comment type="caution">
    <text evidence="3">The sequence shown here is derived from an EMBL/GenBank/DDBJ whole genome shotgun (WGS) entry which is preliminary data.</text>
</comment>